<dbReference type="OMA" id="RINSGNT"/>
<dbReference type="HOGENOM" id="CLU_092522_0_1_1"/>
<dbReference type="SUPFAM" id="SSF158694">
    <property type="entry name" value="UraD-Like"/>
    <property type="match status" value="1"/>
</dbReference>
<dbReference type="PANTHER" id="PTHR37987">
    <property type="entry name" value="CHROMOSOME 9, WHOLE GENOME SHOTGUN SEQUENCE"/>
    <property type="match status" value="1"/>
</dbReference>
<dbReference type="GeneID" id="18871542"/>
<dbReference type="InterPro" id="IPR036778">
    <property type="entry name" value="OHCU_decarboxylase_sf"/>
</dbReference>
<dbReference type="Gene3D" id="1.10.3330.10">
    <property type="entry name" value="Oxo-4-hydroxy-4-carboxy-5-ureidoimidazoline decarboxylase"/>
    <property type="match status" value="1"/>
</dbReference>
<dbReference type="AlphaFoldDB" id="G3ARF3"/>
<evidence type="ECO:0000313" key="4">
    <source>
        <dbReference type="EMBL" id="EGW31274.1"/>
    </source>
</evidence>
<accession>G3ARF3</accession>
<keyword evidence="1" id="KW-0659">Purine metabolism</keyword>
<evidence type="ECO:0000313" key="5">
    <source>
        <dbReference type="Proteomes" id="UP000000709"/>
    </source>
</evidence>
<gene>
    <name evidence="4" type="ORF">SPAPADRAFT_51300</name>
</gene>
<dbReference type="PANTHER" id="PTHR37987:SF1">
    <property type="entry name" value="OXO-4-HYDROXY-4-CARBOXY-5-UREIDOIMIDAZOLINE DECARBOXYLASE DOMAIN-CONTAINING PROTEIN"/>
    <property type="match status" value="1"/>
</dbReference>
<dbReference type="KEGG" id="spaa:SPAPADRAFT_51300"/>
<reference evidence="4 5" key="1">
    <citation type="journal article" date="2011" name="Proc. Natl. Acad. Sci. U.S.A.">
        <title>Comparative genomics of xylose-fermenting fungi for enhanced biofuel production.</title>
        <authorList>
            <person name="Wohlbach D.J."/>
            <person name="Kuo A."/>
            <person name="Sato T.K."/>
            <person name="Potts K.M."/>
            <person name="Salamov A.A."/>
            <person name="LaButti K.M."/>
            <person name="Sun H."/>
            <person name="Clum A."/>
            <person name="Pangilinan J.L."/>
            <person name="Lindquist E.A."/>
            <person name="Lucas S."/>
            <person name="Lapidus A."/>
            <person name="Jin M."/>
            <person name="Gunawan C."/>
            <person name="Balan V."/>
            <person name="Dale B.E."/>
            <person name="Jeffries T.W."/>
            <person name="Zinkel R."/>
            <person name="Barry K.W."/>
            <person name="Grigoriev I.V."/>
            <person name="Gasch A.P."/>
        </authorList>
    </citation>
    <scope>NUCLEOTIDE SEQUENCE [LARGE SCALE GENOMIC DNA]</scope>
    <source>
        <strain evidence="5">NRRL Y-27907 / 11-Y1</strain>
    </source>
</reference>
<protein>
    <recommendedName>
        <fullName evidence="3">Oxo-4-hydroxy-4-carboxy-5-ureidoimidazoline decarboxylase domain-containing protein</fullName>
    </recommendedName>
</protein>
<dbReference type="eggNOG" id="ENOG502S48Z">
    <property type="taxonomic scope" value="Eukaryota"/>
</dbReference>
<dbReference type="InParanoid" id="G3ARF3"/>
<evidence type="ECO:0000256" key="1">
    <source>
        <dbReference type="ARBA" id="ARBA00022631"/>
    </source>
</evidence>
<keyword evidence="5" id="KW-1185">Reference proteome</keyword>
<dbReference type="InterPro" id="IPR018020">
    <property type="entry name" value="OHCU_decarboxylase"/>
</dbReference>
<dbReference type="GO" id="GO:0006144">
    <property type="term" value="P:purine nucleobase metabolic process"/>
    <property type="evidence" value="ECO:0007669"/>
    <property type="project" value="UniProtKB-KW"/>
</dbReference>
<organism evidence="5">
    <name type="scientific">Spathaspora passalidarum (strain NRRL Y-27907 / 11-Y1)</name>
    <dbReference type="NCBI Taxonomy" id="619300"/>
    <lineage>
        <taxon>Eukaryota</taxon>
        <taxon>Fungi</taxon>
        <taxon>Dikarya</taxon>
        <taxon>Ascomycota</taxon>
        <taxon>Saccharomycotina</taxon>
        <taxon>Pichiomycetes</taxon>
        <taxon>Debaryomycetaceae</taxon>
        <taxon>Spathaspora</taxon>
    </lineage>
</organism>
<feature type="compositionally biased region" description="Polar residues" evidence="2">
    <location>
        <begin position="86"/>
        <end position="98"/>
    </location>
</feature>
<feature type="domain" description="Oxo-4-hydroxy-4-carboxy-5-ureidoimidazoline decarboxylase" evidence="3">
    <location>
        <begin position="13"/>
        <end position="170"/>
    </location>
</feature>
<feature type="region of interest" description="Disordered" evidence="2">
    <location>
        <begin position="85"/>
        <end position="104"/>
    </location>
</feature>
<proteinExistence type="predicted"/>
<evidence type="ECO:0000259" key="3">
    <source>
        <dbReference type="Pfam" id="PF09349"/>
    </source>
</evidence>
<evidence type="ECO:0000256" key="2">
    <source>
        <dbReference type="SAM" id="MobiDB-lite"/>
    </source>
</evidence>
<dbReference type="OrthoDB" id="5398391at2759"/>
<sequence length="175" mass="19837">MTYTLLPIEYLSSLSREEISTTLGHLFEPCETLEQLIATSVIPHKEKYHTYSQFIELVRTELIQSLKTLDNDAINAIISAHPRLGDSTTSTHSTNEQKSLGGETEREKLKKLNELYEQTFPGLRYVVFVNGRSRDVVMQDMKQRIASSDIDLEKRLAFDAMCDIALDRAKNLGGV</sequence>
<dbReference type="EMBL" id="GL996503">
    <property type="protein sequence ID" value="EGW31274.1"/>
    <property type="molecule type" value="Genomic_DNA"/>
</dbReference>
<name>G3ARF3_SPAPN</name>
<dbReference type="Proteomes" id="UP000000709">
    <property type="component" value="Unassembled WGS sequence"/>
</dbReference>
<dbReference type="RefSeq" id="XP_007376052.1">
    <property type="nucleotide sequence ID" value="XM_007375990.1"/>
</dbReference>
<dbReference type="Pfam" id="PF09349">
    <property type="entry name" value="OHCU_decarbox"/>
    <property type="match status" value="1"/>
</dbReference>